<dbReference type="RefSeq" id="WP_366194962.1">
    <property type="nucleotide sequence ID" value="NZ_JBFBVU010000064.1"/>
</dbReference>
<evidence type="ECO:0000256" key="1">
    <source>
        <dbReference type="ARBA" id="ARBA00022630"/>
    </source>
</evidence>
<dbReference type="PANTHER" id="PTHR11748">
    <property type="entry name" value="D-LACTATE DEHYDROGENASE"/>
    <property type="match status" value="1"/>
</dbReference>
<evidence type="ECO:0000259" key="3">
    <source>
        <dbReference type="PROSITE" id="PS51387"/>
    </source>
</evidence>
<feature type="domain" description="FAD-binding PCMH-type" evidence="3">
    <location>
        <begin position="1"/>
        <end position="182"/>
    </location>
</feature>
<dbReference type="SUPFAM" id="SSF55103">
    <property type="entry name" value="FAD-linked oxidases, C-terminal domain"/>
    <property type="match status" value="1"/>
</dbReference>
<dbReference type="InterPro" id="IPR016166">
    <property type="entry name" value="FAD-bd_PCMH"/>
</dbReference>
<dbReference type="SUPFAM" id="SSF56176">
    <property type="entry name" value="FAD-binding/transporter-associated domain-like"/>
    <property type="match status" value="1"/>
</dbReference>
<accession>A0ABV3LBR4</accession>
<evidence type="ECO:0000256" key="2">
    <source>
        <dbReference type="ARBA" id="ARBA00022827"/>
    </source>
</evidence>
<gene>
    <name evidence="4" type="primary">glcE</name>
    <name evidence="4" type="ORF">AB0T83_19950</name>
</gene>
<dbReference type="InterPro" id="IPR006094">
    <property type="entry name" value="Oxid_FAD_bind_N"/>
</dbReference>
<dbReference type="Gene3D" id="3.30.465.10">
    <property type="match status" value="1"/>
</dbReference>
<keyword evidence="4" id="KW-0560">Oxidoreductase</keyword>
<keyword evidence="1" id="KW-0285">Flavoprotein</keyword>
<dbReference type="InterPro" id="IPR016169">
    <property type="entry name" value="FAD-bd_PCMH_sub2"/>
</dbReference>
<dbReference type="NCBIfam" id="NF008439">
    <property type="entry name" value="PRK11282.1"/>
    <property type="match status" value="1"/>
</dbReference>
<evidence type="ECO:0000313" key="5">
    <source>
        <dbReference type="Proteomes" id="UP001553161"/>
    </source>
</evidence>
<proteinExistence type="predicted"/>
<dbReference type="EC" id="1.1.99.14" evidence="4"/>
<organism evidence="4 5">
    <name type="scientific">Meridianimarinicoccus marinus</name>
    <dbReference type="NCBI Taxonomy" id="3231483"/>
    <lineage>
        <taxon>Bacteria</taxon>
        <taxon>Pseudomonadati</taxon>
        <taxon>Pseudomonadota</taxon>
        <taxon>Alphaproteobacteria</taxon>
        <taxon>Rhodobacterales</taxon>
        <taxon>Paracoccaceae</taxon>
        <taxon>Meridianimarinicoccus</taxon>
    </lineage>
</organism>
<keyword evidence="5" id="KW-1185">Reference proteome</keyword>
<keyword evidence="2" id="KW-0274">FAD</keyword>
<dbReference type="GO" id="GO:0019154">
    <property type="term" value="F:glycolate dehydrogenase activity"/>
    <property type="evidence" value="ECO:0007669"/>
    <property type="project" value="UniProtKB-EC"/>
</dbReference>
<dbReference type="InterPro" id="IPR016164">
    <property type="entry name" value="FAD-linked_Oxase-like_C"/>
</dbReference>
<name>A0ABV3LBR4_9RHOB</name>
<evidence type="ECO:0000313" key="4">
    <source>
        <dbReference type="EMBL" id="MEV8469009.1"/>
    </source>
</evidence>
<dbReference type="EMBL" id="JBFBVU010000064">
    <property type="protein sequence ID" value="MEV8469009.1"/>
    <property type="molecule type" value="Genomic_DNA"/>
</dbReference>
<dbReference type="PROSITE" id="PS51387">
    <property type="entry name" value="FAD_PCMH"/>
    <property type="match status" value="1"/>
</dbReference>
<reference evidence="4 5" key="1">
    <citation type="submission" date="2024-07" db="EMBL/GenBank/DDBJ databases">
        <authorList>
            <person name="Kang M."/>
        </authorList>
    </citation>
    <scope>NUCLEOTIDE SEQUENCE [LARGE SCALE GENOMIC DNA]</scope>
    <source>
        <strain evidence="4 5">DFM31</strain>
    </source>
</reference>
<dbReference type="PANTHER" id="PTHR11748:SF103">
    <property type="entry name" value="GLYCOLATE OXIDASE SUBUNIT GLCE"/>
    <property type="match status" value="1"/>
</dbReference>
<comment type="caution">
    <text evidence="4">The sequence shown here is derived from an EMBL/GenBank/DDBJ whole genome shotgun (WGS) entry which is preliminary data.</text>
</comment>
<protein>
    <submittedName>
        <fullName evidence="4">Glycolate oxidase subunit GlcE</fullName>
        <ecNumber evidence="4">1.1.99.14</ecNumber>
    </submittedName>
</protein>
<sequence length="385" mass="40880">MNAFAAPADESAISEAVRDASAQNIRLRLVAGGTRSTIGKPLKDVRSLDLAANAGITRYEPGALTIEARAGTPIREIEAALAAENQMLPFEPVDHRALLGGTGEPTVGGVVACNISGPRRFLSGACRDFLLGVRLVDGRGRILKNGGRVMKNVTGLDLTKLSCGAYGTLGIVTEVSLKVLPRSERSVTLQFAGVDVPQAARLFARTITTPFEVSGASWMNGIANLRVEGLGMQVDYRLSKLRALFPDYASSVLEGDAHHSLWAAVRDVHVFAGGADSVWRVSVKPTDAPKLVAELKTRLSARAMLDQGGAVVWLAVPSDSPDQAVIVRGAIPGGQGYATLVRGNDALRLSVPAFQPQHPRLEQISEGLRRQFDPQQILNPGLMAA</sequence>
<dbReference type="Pfam" id="PF01565">
    <property type="entry name" value="FAD_binding_4"/>
    <property type="match status" value="1"/>
</dbReference>
<dbReference type="Proteomes" id="UP001553161">
    <property type="component" value="Unassembled WGS sequence"/>
</dbReference>
<dbReference type="InterPro" id="IPR036318">
    <property type="entry name" value="FAD-bd_PCMH-like_sf"/>
</dbReference>